<protein>
    <submittedName>
        <fullName evidence="2">Uncharacterized protein</fullName>
    </submittedName>
</protein>
<reference evidence="2 3" key="1">
    <citation type="submission" date="2024-09" db="EMBL/GenBank/DDBJ databases">
        <title>Chromosome-scale assembly of Riccia fluitans.</title>
        <authorList>
            <person name="Paukszto L."/>
            <person name="Sawicki J."/>
            <person name="Karawczyk K."/>
            <person name="Piernik-Szablinska J."/>
            <person name="Szczecinska M."/>
            <person name="Mazdziarz M."/>
        </authorList>
    </citation>
    <scope>NUCLEOTIDE SEQUENCE [LARGE SCALE GENOMIC DNA]</scope>
    <source>
        <strain evidence="2">Rf_01</strain>
        <tissue evidence="2">Aerial parts of the thallus</tissue>
    </source>
</reference>
<dbReference type="AlphaFoldDB" id="A0ABD1ZHV8"/>
<keyword evidence="3" id="KW-1185">Reference proteome</keyword>
<evidence type="ECO:0000256" key="1">
    <source>
        <dbReference type="SAM" id="MobiDB-lite"/>
    </source>
</evidence>
<evidence type="ECO:0000313" key="3">
    <source>
        <dbReference type="Proteomes" id="UP001605036"/>
    </source>
</evidence>
<feature type="region of interest" description="Disordered" evidence="1">
    <location>
        <begin position="1"/>
        <end position="60"/>
    </location>
</feature>
<evidence type="ECO:0000313" key="2">
    <source>
        <dbReference type="EMBL" id="KAL2650937.1"/>
    </source>
</evidence>
<comment type="caution">
    <text evidence="2">The sequence shown here is derived from an EMBL/GenBank/DDBJ whole genome shotgun (WGS) entry which is preliminary data.</text>
</comment>
<organism evidence="2 3">
    <name type="scientific">Riccia fluitans</name>
    <dbReference type="NCBI Taxonomy" id="41844"/>
    <lineage>
        <taxon>Eukaryota</taxon>
        <taxon>Viridiplantae</taxon>
        <taxon>Streptophyta</taxon>
        <taxon>Embryophyta</taxon>
        <taxon>Marchantiophyta</taxon>
        <taxon>Marchantiopsida</taxon>
        <taxon>Marchantiidae</taxon>
        <taxon>Marchantiales</taxon>
        <taxon>Ricciaceae</taxon>
        <taxon>Riccia</taxon>
    </lineage>
</organism>
<gene>
    <name evidence="2" type="ORF">R1flu_019065</name>
</gene>
<dbReference type="Proteomes" id="UP001605036">
    <property type="component" value="Unassembled WGS sequence"/>
</dbReference>
<accession>A0ABD1ZHV8</accession>
<sequence>MEPHKMQMGRPRCGQEGQDKDGQAKTRAGRPRHGWTGQDTGGQARKRADRPRCGRAGWARPSGHAAWLDVATMGMDVRPC</sequence>
<proteinExistence type="predicted"/>
<name>A0ABD1ZHV8_9MARC</name>
<dbReference type="EMBL" id="JBHFFA010000001">
    <property type="protein sequence ID" value="KAL2650937.1"/>
    <property type="molecule type" value="Genomic_DNA"/>
</dbReference>